<dbReference type="AlphaFoldDB" id="A0A6J4RZG1"/>
<sequence>MDEAPRYVCPCCHYRTLLNADDYDICPVCRWEDDPDSRRHGPDAHSGPNHMSLNEARATYARLGVVKADQRPYAREPRPEESTS</sequence>
<gene>
    <name evidence="3" type="ORF">AVDCRST_MAG53-988</name>
</gene>
<dbReference type="InterPro" id="IPR025983">
    <property type="entry name" value="Cys_rich_CPCC"/>
</dbReference>
<feature type="compositionally biased region" description="Basic and acidic residues" evidence="1">
    <location>
        <begin position="34"/>
        <end position="43"/>
    </location>
</feature>
<accession>A0A6J4RZG1</accession>
<reference evidence="3" key="1">
    <citation type="submission" date="2020-02" db="EMBL/GenBank/DDBJ databases">
        <authorList>
            <person name="Meier V. D."/>
        </authorList>
    </citation>
    <scope>NUCLEOTIDE SEQUENCE</scope>
    <source>
        <strain evidence="3">AVDCRST_MAG53</strain>
    </source>
</reference>
<organism evidence="3">
    <name type="scientific">uncultured Solirubrobacteraceae bacterium</name>
    <dbReference type="NCBI Taxonomy" id="1162706"/>
    <lineage>
        <taxon>Bacteria</taxon>
        <taxon>Bacillati</taxon>
        <taxon>Actinomycetota</taxon>
        <taxon>Thermoleophilia</taxon>
        <taxon>Solirubrobacterales</taxon>
        <taxon>Solirubrobacteraceae</taxon>
        <taxon>environmental samples</taxon>
    </lineage>
</organism>
<proteinExistence type="predicted"/>
<name>A0A6J4RZG1_9ACTN</name>
<dbReference type="EMBL" id="CADCVR010000032">
    <property type="protein sequence ID" value="CAA9485772.1"/>
    <property type="molecule type" value="Genomic_DNA"/>
</dbReference>
<feature type="domain" description="Cysteine-rich CPCC" evidence="2">
    <location>
        <begin position="7"/>
        <end position="81"/>
    </location>
</feature>
<evidence type="ECO:0000256" key="1">
    <source>
        <dbReference type="SAM" id="MobiDB-lite"/>
    </source>
</evidence>
<evidence type="ECO:0000259" key="2">
    <source>
        <dbReference type="Pfam" id="PF14206"/>
    </source>
</evidence>
<feature type="region of interest" description="Disordered" evidence="1">
    <location>
        <begin position="34"/>
        <end position="84"/>
    </location>
</feature>
<evidence type="ECO:0000313" key="3">
    <source>
        <dbReference type="EMBL" id="CAA9485772.1"/>
    </source>
</evidence>
<dbReference type="Pfam" id="PF14206">
    <property type="entry name" value="Cys_rich_CPCC"/>
    <property type="match status" value="1"/>
</dbReference>
<protein>
    <recommendedName>
        <fullName evidence="2">Cysteine-rich CPCC domain-containing protein</fullName>
    </recommendedName>
</protein>
<feature type="compositionally biased region" description="Basic and acidic residues" evidence="1">
    <location>
        <begin position="68"/>
        <end position="84"/>
    </location>
</feature>